<keyword evidence="1" id="KW-0472">Membrane</keyword>
<feature type="transmembrane region" description="Helical" evidence="1">
    <location>
        <begin position="36"/>
        <end position="57"/>
    </location>
</feature>
<feature type="transmembrane region" description="Helical" evidence="1">
    <location>
        <begin position="6"/>
        <end position="24"/>
    </location>
</feature>
<dbReference type="STRING" id="1005928.SAMN04487859_10959"/>
<reference evidence="3" key="1">
    <citation type="submission" date="2016-10" db="EMBL/GenBank/DDBJ databases">
        <authorList>
            <person name="Varghese N."/>
            <person name="Submissions S."/>
        </authorList>
    </citation>
    <scope>NUCLEOTIDE SEQUENCE [LARGE SCALE GENOMIC DNA]</scope>
    <source>
        <strain evidence="3">DSM 28463</strain>
    </source>
</reference>
<dbReference type="OrthoDB" id="8441457at2"/>
<proteinExistence type="predicted"/>
<feature type="transmembrane region" description="Helical" evidence="1">
    <location>
        <begin position="63"/>
        <end position="88"/>
    </location>
</feature>
<accession>A0A1I5C0X3</accession>
<evidence type="ECO:0000313" key="3">
    <source>
        <dbReference type="Proteomes" id="UP000198599"/>
    </source>
</evidence>
<keyword evidence="3" id="KW-1185">Reference proteome</keyword>
<gene>
    <name evidence="2" type="ORF">SAMN04487859_10959</name>
</gene>
<dbReference type="Pfam" id="PF20334">
    <property type="entry name" value="DUF6629"/>
    <property type="match status" value="1"/>
</dbReference>
<dbReference type="Proteomes" id="UP000198599">
    <property type="component" value="Unassembled WGS sequence"/>
</dbReference>
<protein>
    <submittedName>
        <fullName evidence="2">Uncharacterized protein</fullName>
    </submittedName>
</protein>
<organism evidence="2 3">
    <name type="scientific">Roseovarius lutimaris</name>
    <dbReference type="NCBI Taxonomy" id="1005928"/>
    <lineage>
        <taxon>Bacteria</taxon>
        <taxon>Pseudomonadati</taxon>
        <taxon>Pseudomonadota</taxon>
        <taxon>Alphaproteobacteria</taxon>
        <taxon>Rhodobacterales</taxon>
        <taxon>Roseobacteraceae</taxon>
        <taxon>Roseovarius</taxon>
    </lineage>
</organism>
<sequence>MCFSAAASFTVSATLVPLGLYTIARVRRVNPAWLGFAAFPLAFGVQQALEGVVWLGLEGGNDTAVCIASCGFLFFSHLLWLTWVPVAVWMVEPEPARKRVIGIMTAIGCVYGLSVFLPSFLIRDWL</sequence>
<evidence type="ECO:0000256" key="1">
    <source>
        <dbReference type="SAM" id="Phobius"/>
    </source>
</evidence>
<dbReference type="InterPro" id="IPR046737">
    <property type="entry name" value="DUF6629"/>
</dbReference>
<name>A0A1I5C0X3_9RHOB</name>
<dbReference type="AlphaFoldDB" id="A0A1I5C0X3"/>
<keyword evidence="1" id="KW-0812">Transmembrane</keyword>
<keyword evidence="1" id="KW-1133">Transmembrane helix</keyword>
<dbReference type="EMBL" id="FOVP01000009">
    <property type="protein sequence ID" value="SFN80567.1"/>
    <property type="molecule type" value="Genomic_DNA"/>
</dbReference>
<feature type="transmembrane region" description="Helical" evidence="1">
    <location>
        <begin position="100"/>
        <end position="122"/>
    </location>
</feature>
<evidence type="ECO:0000313" key="2">
    <source>
        <dbReference type="EMBL" id="SFN80567.1"/>
    </source>
</evidence>